<dbReference type="InterPro" id="IPR050534">
    <property type="entry name" value="Coronavir_polyprotein_1ab"/>
</dbReference>
<dbReference type="SUPFAM" id="SSF52540">
    <property type="entry name" value="P-loop containing nucleoside triphosphate hydrolases"/>
    <property type="match status" value="2"/>
</dbReference>
<dbReference type="InterPro" id="IPR041677">
    <property type="entry name" value="DNA2/NAM7_AAA_11"/>
</dbReference>
<feature type="domain" description="Restriction endonuclease type II-like" evidence="10">
    <location>
        <begin position="1315"/>
        <end position="1407"/>
    </location>
</feature>
<keyword evidence="2" id="KW-0547">Nucleotide-binding</keyword>
<dbReference type="InterPro" id="IPR027417">
    <property type="entry name" value="P-loop_NTPase"/>
</dbReference>
<dbReference type="InterPro" id="IPR049468">
    <property type="entry name" value="Restrct_endonuc-II-like_dom"/>
</dbReference>
<keyword evidence="5" id="KW-0067">ATP-binding</keyword>
<dbReference type="InterPro" id="IPR041679">
    <property type="entry name" value="DNA2/NAM7-like_C"/>
</dbReference>
<dbReference type="Gene3D" id="3.40.960.10">
    <property type="entry name" value="VSR Endonuclease"/>
    <property type="match status" value="1"/>
</dbReference>
<comment type="caution">
    <text evidence="11">The sequence shown here is derived from an EMBL/GenBank/DDBJ whole genome shotgun (WGS) entry which is preliminary data.</text>
</comment>
<dbReference type="GO" id="GO:0016787">
    <property type="term" value="F:hydrolase activity"/>
    <property type="evidence" value="ECO:0007669"/>
    <property type="project" value="UniProtKB-KW"/>
</dbReference>
<dbReference type="InterPro" id="IPR047187">
    <property type="entry name" value="SF1_C_Upf1"/>
</dbReference>
<evidence type="ECO:0000256" key="1">
    <source>
        <dbReference type="ARBA" id="ARBA00007913"/>
    </source>
</evidence>
<feature type="coiled-coil region" evidence="6">
    <location>
        <begin position="440"/>
        <end position="474"/>
    </location>
</feature>
<dbReference type="Proteomes" id="UP001156102">
    <property type="component" value="Unassembled WGS sequence"/>
</dbReference>
<feature type="domain" description="DNA2/NAM7 helicase-like C-terminal" evidence="9">
    <location>
        <begin position="1101"/>
        <end position="1270"/>
    </location>
</feature>
<protein>
    <submittedName>
        <fullName evidence="11">AAA domain-containing protein</fullName>
    </submittedName>
</protein>
<keyword evidence="4" id="KW-0347">Helicase</keyword>
<evidence type="ECO:0000313" key="11">
    <source>
        <dbReference type="EMBL" id="MCP8968995.1"/>
    </source>
</evidence>
<organism evidence="11 12">
    <name type="scientific">Ectobacillus ponti</name>
    <dbReference type="NCBI Taxonomy" id="2961894"/>
    <lineage>
        <taxon>Bacteria</taxon>
        <taxon>Bacillati</taxon>
        <taxon>Bacillota</taxon>
        <taxon>Bacilli</taxon>
        <taxon>Bacillales</taxon>
        <taxon>Bacillaceae</taxon>
        <taxon>Ectobacillus</taxon>
    </lineage>
</organism>
<evidence type="ECO:0000256" key="7">
    <source>
        <dbReference type="SAM" id="MobiDB-lite"/>
    </source>
</evidence>
<gene>
    <name evidence="11" type="ORF">NK662_10645</name>
</gene>
<dbReference type="InterPro" id="IPR011335">
    <property type="entry name" value="Restrct_endonuc-II-like"/>
</dbReference>
<dbReference type="PANTHER" id="PTHR43788:SF8">
    <property type="entry name" value="DNA-BINDING PROTEIN SMUBP-2"/>
    <property type="match status" value="1"/>
</dbReference>
<dbReference type="Pfam" id="PF18741">
    <property type="entry name" value="MTES_1575"/>
    <property type="match status" value="1"/>
</dbReference>
<feature type="compositionally biased region" description="Basic and acidic residues" evidence="7">
    <location>
        <begin position="1521"/>
        <end position="1531"/>
    </location>
</feature>
<name>A0AA42BPD2_9BACI</name>
<dbReference type="PANTHER" id="PTHR43788">
    <property type="entry name" value="DNA2/NAM7 HELICASE FAMILY MEMBER"/>
    <property type="match status" value="1"/>
</dbReference>
<dbReference type="EMBL" id="JANCLT010000004">
    <property type="protein sequence ID" value="MCP8968995.1"/>
    <property type="molecule type" value="Genomic_DNA"/>
</dbReference>
<dbReference type="GO" id="GO:0005524">
    <property type="term" value="F:ATP binding"/>
    <property type="evidence" value="ECO:0007669"/>
    <property type="project" value="UniProtKB-KW"/>
</dbReference>
<evidence type="ECO:0000313" key="12">
    <source>
        <dbReference type="Proteomes" id="UP001156102"/>
    </source>
</evidence>
<proteinExistence type="inferred from homology"/>
<feature type="domain" description="DNA2/NAM7 helicase helicase" evidence="8">
    <location>
        <begin position="341"/>
        <end position="478"/>
    </location>
</feature>
<keyword evidence="3" id="KW-0378">Hydrolase</keyword>
<sequence>MSAGKVERLFQYLIAVNDLGSKVIRRYQEYDFTLLDTEIEEAENCSLFQSEQEEVWLEVRKVYISSEEETPPPYPLELAGWLADDPKDYKKAVIRVKDEQDGELFAEKEDRAALYADWLEEWQSWKEELAKKQKAKKIYDDFFRLYQRFEREGERLELVFGAGILTWRKTEAIEHPVLTVRMELEFSADQGAFLIKPSAGGIQTELEALSGYPIPNATKIQDMADAWRELEPNAAAFTELEQDFVKFIHLLDAEGKYVPNDDVSIRQTPQLFNRCLFMLREKNQRVLKKDLQQILEKTQSGELFPPASIRSLVGESTAHDAGNSHEWEGVGHELYFPMPANEDQREIARRIARSYGVSVQGPPGTGKSHTIANLVSHLLAHGKKVLITSQKESPLRVLRDKIPQDIQSLCVPVLGGSRDSLREVEKSVQAISENLGSMDIDRLGREIETAKAQLDASKRREAAAQTKLKQYELREQETLHWEGKQILRADAARLLRENTVPFDWIQDDLPASADMPLSAQEFQQLWQLRGELSPADYRLLLYALPEGIPTAEEFQDLLADGAEREKRMQAAGEGLAFDLNIQLDREYVTSMLTALEYIMASRDIFASKAYTSILQDVESGGVRRETWEEFVRDTEEAIGSLLRMNRELQEHEISLPAKPLFELKQQVAKAKEAFGQGKPGMLYFMLKGKDVKYLFKEPVINKKPVTAAAEFDVLEMYLQFQEQKEKLLRKWNNSMEPIGGMLAEEAAFINKIDNELQQIRRIFAVHEKIEAFRSACAEVLPILKWDELQTYESLKAAFRHASEQISLAEWQASFEKQRTELAEGGKRTDAHEMWTVLLQAWDHKDTAAWQQATQALENLQRIHGKATVLSMLVAKLQEAAPQTAAWIEEQLGADLPMPAWTESWSLRTLDCWLHDLDSLDADELAEELKQERLAQQRLTEEIVAKSSWRNQLDSITEEQKRALSAWKTYITRYGKGTGKNAAMNLREAQKEMAKCQAAIPVWIMPIQQVLENFPVTNEPFDVVIVDESSQCNIMSLPVLMRAKRVIVVGDDEQISPYDIGVQSDAITHLVQQFLQGIPNARLFDLQISLYDIADQIFPKAGRLMLKEHFRCVPEIIQFSNDLSYHGKMVPLRLPTQAEIITPPVLAVRVEDGYCSNGTEAVNAPEAERIVADVVAMVKDPVYADQTIGIVTLQGNKQHELIEALLRNAVGERTMLERKIRCGNAYAFQGDERDIMLLSMVIAPNRRFTSLTKKNFQQIFNVAASRARNQMRLYHSVGLEELKTDDLRHRLLAYCQNPARVQQKIEDLEAACDSPFEVEVLRRIRAKGFRVVPQVKVAGRRIDLVVEGLRNRLAVECDGEKFHPLEKWEEDMERQYMLERLGWTFWRVRGRDFYQDPDRAMEGLWRKLEEMGIMPYEEKLPPAEAAQPSRQEQFVPEEPAPQQTYHERLADLVAEQKQYLHKKPFRATHLRKSGIEVEAVVFADEAGEEHVLYRSENHIFRGPLPLAEFMETSTAIPSKLDRAERKAPEEKPAAVAASTASKQKPAVEATPANFAAYLRQEGYKMIDHRDKGGALWVIGGSQLEPLFKQLEQQGVRFRYMPSGTKSTSNLPGWYLVGDTAVSVKPIVRQKVEEDDKELRFGNETLYISPRLQKRKIDAADFPGCQTMVRGLKRVYDIEYIGNLPSKGDSWHDGIRGVGIVTARRFWDHLVRLVQREER</sequence>
<accession>A0AA42BPD2</accession>
<dbReference type="GO" id="GO:0043139">
    <property type="term" value="F:5'-3' DNA helicase activity"/>
    <property type="evidence" value="ECO:0007669"/>
    <property type="project" value="TreeGrafter"/>
</dbReference>
<evidence type="ECO:0000259" key="10">
    <source>
        <dbReference type="Pfam" id="PF18741"/>
    </source>
</evidence>
<dbReference type="SUPFAM" id="SSF52980">
    <property type="entry name" value="Restriction endonuclease-like"/>
    <property type="match status" value="1"/>
</dbReference>
<reference evidence="11" key="1">
    <citation type="submission" date="2022-07" db="EMBL/GenBank/DDBJ databases">
        <authorList>
            <person name="Li W.-J."/>
            <person name="Deng Q.-Q."/>
        </authorList>
    </citation>
    <scope>NUCLEOTIDE SEQUENCE</scope>
    <source>
        <strain evidence="11">SYSU M60031</strain>
    </source>
</reference>
<evidence type="ECO:0000256" key="3">
    <source>
        <dbReference type="ARBA" id="ARBA00022801"/>
    </source>
</evidence>
<dbReference type="RefSeq" id="WP_254758899.1">
    <property type="nucleotide sequence ID" value="NZ_JANCLT010000004.1"/>
</dbReference>
<comment type="similarity">
    <text evidence="1">Belongs to the DNA2/NAM7 helicase family.</text>
</comment>
<dbReference type="Pfam" id="PF13086">
    <property type="entry name" value="AAA_11"/>
    <property type="match status" value="2"/>
</dbReference>
<keyword evidence="12" id="KW-1185">Reference proteome</keyword>
<evidence type="ECO:0000256" key="4">
    <source>
        <dbReference type="ARBA" id="ARBA00022806"/>
    </source>
</evidence>
<evidence type="ECO:0000256" key="2">
    <source>
        <dbReference type="ARBA" id="ARBA00022741"/>
    </source>
</evidence>
<evidence type="ECO:0000256" key="5">
    <source>
        <dbReference type="ARBA" id="ARBA00022840"/>
    </source>
</evidence>
<feature type="region of interest" description="Disordered" evidence="7">
    <location>
        <begin position="1521"/>
        <end position="1544"/>
    </location>
</feature>
<feature type="domain" description="DNA2/NAM7 helicase helicase" evidence="8">
    <location>
        <begin position="1014"/>
        <end position="1056"/>
    </location>
</feature>
<dbReference type="CDD" id="cd18808">
    <property type="entry name" value="SF1_C_Upf1"/>
    <property type="match status" value="1"/>
</dbReference>
<keyword evidence="6" id="KW-0175">Coiled coil</keyword>
<dbReference type="Pfam" id="PF13087">
    <property type="entry name" value="AAA_12"/>
    <property type="match status" value="1"/>
</dbReference>
<dbReference type="Gene3D" id="3.40.50.300">
    <property type="entry name" value="P-loop containing nucleotide triphosphate hydrolases"/>
    <property type="match status" value="3"/>
</dbReference>
<evidence type="ECO:0000259" key="8">
    <source>
        <dbReference type="Pfam" id="PF13086"/>
    </source>
</evidence>
<evidence type="ECO:0000256" key="6">
    <source>
        <dbReference type="SAM" id="Coils"/>
    </source>
</evidence>
<evidence type="ECO:0000259" key="9">
    <source>
        <dbReference type="Pfam" id="PF13087"/>
    </source>
</evidence>